<dbReference type="AlphaFoldDB" id="A0A2A2LI50"/>
<evidence type="ECO:0000313" key="4">
    <source>
        <dbReference type="EMBL" id="PAV85727.1"/>
    </source>
</evidence>
<dbReference type="GO" id="GO:0005509">
    <property type="term" value="F:calcium ion binding"/>
    <property type="evidence" value="ECO:0007669"/>
    <property type="project" value="InterPro"/>
</dbReference>
<accession>A0A2A2LI50</accession>
<feature type="region of interest" description="Disordered" evidence="2">
    <location>
        <begin position="88"/>
        <end position="129"/>
    </location>
</feature>
<feature type="domain" description="EF-hand" evidence="3">
    <location>
        <begin position="13"/>
        <end position="48"/>
    </location>
</feature>
<gene>
    <name evidence="4" type="ORF">WR25_17865</name>
</gene>
<evidence type="ECO:0000259" key="3">
    <source>
        <dbReference type="PROSITE" id="PS50222"/>
    </source>
</evidence>
<dbReference type="InterPro" id="IPR018247">
    <property type="entry name" value="EF_Hand_1_Ca_BS"/>
</dbReference>
<keyword evidence="5" id="KW-1185">Reference proteome</keyword>
<dbReference type="Proteomes" id="UP000218231">
    <property type="component" value="Unassembled WGS sequence"/>
</dbReference>
<dbReference type="Gene3D" id="1.10.238.10">
    <property type="entry name" value="EF-hand"/>
    <property type="match status" value="1"/>
</dbReference>
<dbReference type="PROSITE" id="PS50222">
    <property type="entry name" value="EF_HAND_2"/>
    <property type="match status" value="1"/>
</dbReference>
<dbReference type="SUPFAM" id="SSF47473">
    <property type="entry name" value="EF-hand"/>
    <property type="match status" value="1"/>
</dbReference>
<evidence type="ECO:0000256" key="1">
    <source>
        <dbReference type="ARBA" id="ARBA00022837"/>
    </source>
</evidence>
<feature type="compositionally biased region" description="Basic and acidic residues" evidence="2">
    <location>
        <begin position="88"/>
        <end position="116"/>
    </location>
</feature>
<dbReference type="OrthoDB" id="2122982at2759"/>
<dbReference type="PROSITE" id="PS00018">
    <property type="entry name" value="EF_HAND_1"/>
    <property type="match status" value="1"/>
</dbReference>
<dbReference type="EMBL" id="LIAE01006744">
    <property type="protein sequence ID" value="PAV85727.1"/>
    <property type="molecule type" value="Genomic_DNA"/>
</dbReference>
<evidence type="ECO:0000313" key="5">
    <source>
        <dbReference type="Proteomes" id="UP000218231"/>
    </source>
</evidence>
<dbReference type="InterPro" id="IPR002048">
    <property type="entry name" value="EF_hand_dom"/>
</dbReference>
<reference evidence="4 5" key="1">
    <citation type="journal article" date="2017" name="Curr. Biol.">
        <title>Genome architecture and evolution of a unichromosomal asexual nematode.</title>
        <authorList>
            <person name="Fradin H."/>
            <person name="Zegar C."/>
            <person name="Gutwein M."/>
            <person name="Lucas J."/>
            <person name="Kovtun M."/>
            <person name="Corcoran D."/>
            <person name="Baugh L.R."/>
            <person name="Kiontke K."/>
            <person name="Gunsalus K."/>
            <person name="Fitch D.H."/>
            <person name="Piano F."/>
        </authorList>
    </citation>
    <scope>NUCLEOTIDE SEQUENCE [LARGE SCALE GENOMIC DNA]</scope>
    <source>
        <strain evidence="4">PF1309</strain>
    </source>
</reference>
<name>A0A2A2LI50_9BILA</name>
<comment type="caution">
    <text evidence="4">The sequence shown here is derived from an EMBL/GenBank/DDBJ whole genome shotgun (WGS) entry which is preliminary data.</text>
</comment>
<proteinExistence type="predicted"/>
<protein>
    <recommendedName>
        <fullName evidence="3">EF-hand domain-containing protein</fullName>
    </recommendedName>
</protein>
<sequence>MVTFTEFILADRPYIERKSNIFHMFDKNQDNLITQEEFQSHYKKMDDDRRTRDFDRADFFRRLKHFDGPFFNNDHQFFPDLLNTERRSVEDRGRSAEKGPKIVEYTTGKEEQERNRTLMPGPPPEIHRQPRWMHFDMD</sequence>
<evidence type="ECO:0000256" key="2">
    <source>
        <dbReference type="SAM" id="MobiDB-lite"/>
    </source>
</evidence>
<organism evidence="4 5">
    <name type="scientific">Diploscapter pachys</name>
    <dbReference type="NCBI Taxonomy" id="2018661"/>
    <lineage>
        <taxon>Eukaryota</taxon>
        <taxon>Metazoa</taxon>
        <taxon>Ecdysozoa</taxon>
        <taxon>Nematoda</taxon>
        <taxon>Chromadorea</taxon>
        <taxon>Rhabditida</taxon>
        <taxon>Rhabditina</taxon>
        <taxon>Rhabditomorpha</taxon>
        <taxon>Rhabditoidea</taxon>
        <taxon>Rhabditidae</taxon>
        <taxon>Diploscapter</taxon>
    </lineage>
</organism>
<dbReference type="InterPro" id="IPR011992">
    <property type="entry name" value="EF-hand-dom_pair"/>
</dbReference>
<keyword evidence="1" id="KW-0106">Calcium</keyword>